<evidence type="ECO:0000256" key="5">
    <source>
        <dbReference type="ARBA" id="ARBA00022679"/>
    </source>
</evidence>
<dbReference type="EC" id="2.7.7.7" evidence="3 16"/>
<dbReference type="InterPro" id="IPR019760">
    <property type="entry name" value="DNA-dir_DNA_pol_A_CS"/>
</dbReference>
<comment type="similarity">
    <text evidence="1 17">Belongs to the DNA polymerase type-A family.</text>
</comment>
<dbReference type="SUPFAM" id="SSF53098">
    <property type="entry name" value="Ribonuclease H-like"/>
    <property type="match status" value="1"/>
</dbReference>
<evidence type="ECO:0000256" key="10">
    <source>
        <dbReference type="ARBA" id="ARBA00022801"/>
    </source>
</evidence>
<dbReference type="GO" id="GO:0008409">
    <property type="term" value="F:5'-3' exonuclease activity"/>
    <property type="evidence" value="ECO:0007669"/>
    <property type="project" value="InterPro"/>
</dbReference>
<keyword evidence="12 17" id="KW-0239">DNA-directed DNA polymerase</keyword>
<keyword evidence="9 17" id="KW-0227">DNA damage</keyword>
<sequence>MSKKKLLLFDGSSLAFRAFYAIRNVEGFINKNGLHTNALYGFHTMLTKILKDEQASHILVAFDAGKTTFRTDLYQEYKGGRQSAPDEFREQMPFFPKMLDALGIKHYQLANYEADDIIGTLARLGEEAGFEVVVVSGDRDLIQLARDHTRVDITKKGVSVLESYTPETITESMAISPEQLIDVKGLMGDSSDNYPGVTGVGEKTALKLVQEYGSIENLYDNIDELKKSKRKENLIREKDQAFLSKRLATIDRNSPLTISLEDTTYQGYDLDELMAFYKDMSFNKFLTDLLADSDQAEALAETQASWQEVKYHRYESGDHIQVPNDHQVPAVIYVEMLEKNYHFGTAVQIVWGNHDQVYLADPAVVADSPAFKEWLADKNYPKICFDAKRTKVILHNLGLEFAGVVDDVLIASYLINAKDLSDDVADVAHEFGFDAIAYDETIYGKGAKKAIPEDSEKMYDHLARKLAVIDQLNPVLHDRLQADDMVSLYQDMELPLALVLANMELRGIKVNENCLADMQIEFAEIISKLEAKIYQEAGQDFNINSPKQLGKILFEDMGLPVIKKTKTGYSTAQDVLEKLRDQAPIADLILQYRQLAKLQSTYIEGLVPYIKADGKIHTRFSQTLTTTGRLSSADPNLQNIPIRTEEGRRIRQAFEPAQSGWSLLSADYSQIELRVLAHIAQDEHMIAAFKEGKDIHRATAAKVFGVAEDQVTANMRRDAKAVNFGIVYGISDYGLSQNLNISRQAARDFIDTYYQEFPNIKKYMDDIVASAREQGYVETLFKRRRYLPDIKARNFNLRSFAERTAMNTPIQGTAADIIKLAMVAMDQALITSHLQARLLLQVHDELIFEVPDDQLNDLADLVKQVMEDVVVLSVPLEADVASGKTWYDAK</sequence>
<dbReference type="InterPro" id="IPR054690">
    <property type="entry name" value="DNA_polI_exonuclease"/>
</dbReference>
<evidence type="ECO:0000256" key="11">
    <source>
        <dbReference type="ARBA" id="ARBA00022839"/>
    </source>
</evidence>
<dbReference type="Pfam" id="PF01367">
    <property type="entry name" value="5_3_exonuc"/>
    <property type="match status" value="1"/>
</dbReference>
<dbReference type="PANTHER" id="PTHR10133">
    <property type="entry name" value="DNA POLYMERASE I"/>
    <property type="match status" value="1"/>
</dbReference>
<dbReference type="InterPro" id="IPR043502">
    <property type="entry name" value="DNA/RNA_pol_sf"/>
</dbReference>
<dbReference type="GO" id="GO:0003887">
    <property type="term" value="F:DNA-directed DNA polymerase activity"/>
    <property type="evidence" value="ECO:0007669"/>
    <property type="project" value="UniProtKB-UniRule"/>
</dbReference>
<evidence type="ECO:0000256" key="3">
    <source>
        <dbReference type="ARBA" id="ARBA00012417"/>
    </source>
</evidence>
<dbReference type="NCBIfam" id="TIGR00593">
    <property type="entry name" value="pola"/>
    <property type="match status" value="1"/>
</dbReference>
<reference evidence="19" key="2">
    <citation type="submission" date="2016-01" db="EMBL/GenBank/DDBJ databases">
        <title>Six Aerococcus type strain genome sequencing and assembly using PacBio and Illumina Hiseq.</title>
        <authorList>
            <person name="Carkaci D."/>
            <person name="Dargis R."/>
            <person name="Nielsen X.C."/>
            <person name="Skovgaard O."/>
            <person name="Fuursted K."/>
            <person name="Christensen J.J."/>
        </authorList>
    </citation>
    <scope>NUCLEOTIDE SEQUENCE [LARGE SCALE GENOMIC DNA]</scope>
    <source>
        <strain evidence="19">CCUG42038B</strain>
    </source>
</reference>
<keyword evidence="14 17" id="KW-0234">DNA repair</keyword>
<evidence type="ECO:0000256" key="9">
    <source>
        <dbReference type="ARBA" id="ARBA00022763"/>
    </source>
</evidence>
<keyword evidence="5 17" id="KW-0808">Transferase</keyword>
<dbReference type="SUPFAM" id="SSF47807">
    <property type="entry name" value="5' to 3' exonuclease, C-terminal subdomain"/>
    <property type="match status" value="1"/>
</dbReference>
<dbReference type="Gene3D" id="3.30.420.10">
    <property type="entry name" value="Ribonuclease H-like superfamily/Ribonuclease H"/>
    <property type="match status" value="1"/>
</dbReference>
<dbReference type="GO" id="GO:0006261">
    <property type="term" value="P:DNA-templated DNA replication"/>
    <property type="evidence" value="ECO:0007669"/>
    <property type="project" value="UniProtKB-UniRule"/>
</dbReference>
<keyword evidence="7 17" id="KW-0235">DNA replication</keyword>
<dbReference type="FunFam" id="1.10.150.20:FF:000002">
    <property type="entry name" value="DNA polymerase I"/>
    <property type="match status" value="1"/>
</dbReference>
<gene>
    <name evidence="17" type="primary">polA</name>
    <name evidence="18" type="ORF">AWM75_06260</name>
</gene>
<dbReference type="GO" id="GO:0003677">
    <property type="term" value="F:DNA binding"/>
    <property type="evidence" value="ECO:0007669"/>
    <property type="project" value="UniProtKB-UniRule"/>
</dbReference>
<dbReference type="PROSITE" id="PS00447">
    <property type="entry name" value="DNA_POLYMERASE_A"/>
    <property type="match status" value="1"/>
</dbReference>
<dbReference type="InterPro" id="IPR002562">
    <property type="entry name" value="3'-5'_exonuclease_dom"/>
</dbReference>
<dbReference type="FunFam" id="1.10.150.20:FF:000003">
    <property type="entry name" value="DNA polymerase I"/>
    <property type="match status" value="1"/>
</dbReference>
<dbReference type="AlphaFoldDB" id="A0A120IAZ2"/>
<name>A0A120IAZ2_9LACT</name>
<evidence type="ECO:0000256" key="17">
    <source>
        <dbReference type="RuleBase" id="RU004460"/>
    </source>
</evidence>
<dbReference type="GO" id="GO:0008408">
    <property type="term" value="F:3'-5' exonuclease activity"/>
    <property type="evidence" value="ECO:0007669"/>
    <property type="project" value="InterPro"/>
</dbReference>
<dbReference type="CDD" id="cd06140">
    <property type="entry name" value="DNA_polA_I_Bacillus_like_exo"/>
    <property type="match status" value="1"/>
</dbReference>
<evidence type="ECO:0000256" key="4">
    <source>
        <dbReference type="ARBA" id="ARBA00020311"/>
    </source>
</evidence>
<evidence type="ECO:0000256" key="7">
    <source>
        <dbReference type="ARBA" id="ARBA00022705"/>
    </source>
</evidence>
<dbReference type="InterPro" id="IPR018320">
    <property type="entry name" value="DNA_polymerase_1"/>
</dbReference>
<evidence type="ECO:0000313" key="19">
    <source>
        <dbReference type="Proteomes" id="UP000062260"/>
    </source>
</evidence>
<dbReference type="CDD" id="cd08637">
    <property type="entry name" value="DNA_pol_A_pol_I_C"/>
    <property type="match status" value="1"/>
</dbReference>
<evidence type="ECO:0000256" key="2">
    <source>
        <dbReference type="ARBA" id="ARBA00011541"/>
    </source>
</evidence>
<dbReference type="SMART" id="SM00475">
    <property type="entry name" value="53EXOc"/>
    <property type="match status" value="1"/>
</dbReference>
<dbReference type="InterPro" id="IPR036397">
    <property type="entry name" value="RNaseH_sf"/>
</dbReference>
<dbReference type="FunFam" id="1.20.1060.10:FF:000001">
    <property type="entry name" value="DNA polymerase I"/>
    <property type="match status" value="1"/>
</dbReference>
<keyword evidence="10" id="KW-0378">Hydrolase</keyword>
<dbReference type="EMBL" id="CP014163">
    <property type="protein sequence ID" value="AMB99608.1"/>
    <property type="molecule type" value="Genomic_DNA"/>
</dbReference>
<dbReference type="InterPro" id="IPR020046">
    <property type="entry name" value="5-3_exonucl_a-hlix_arch_N"/>
</dbReference>
<comment type="subunit">
    <text evidence="2 17">Single-chain monomer with multiple functions.</text>
</comment>
<dbReference type="InterPro" id="IPR029060">
    <property type="entry name" value="PIN-like_dom_sf"/>
</dbReference>
<evidence type="ECO:0000256" key="15">
    <source>
        <dbReference type="ARBA" id="ARBA00049244"/>
    </source>
</evidence>
<dbReference type="InterPro" id="IPR020045">
    <property type="entry name" value="DNA_polI_H3TH"/>
</dbReference>
<dbReference type="STRING" id="128944.AWM75_06260"/>
<dbReference type="InterPro" id="IPR002298">
    <property type="entry name" value="DNA_polymerase_A"/>
</dbReference>
<dbReference type="PRINTS" id="PR00868">
    <property type="entry name" value="DNAPOLI"/>
</dbReference>
<keyword evidence="13 17" id="KW-0238">DNA-binding</keyword>
<protein>
    <recommendedName>
        <fullName evidence="4 16">DNA polymerase I</fullName>
        <ecNumber evidence="3 16">2.7.7.7</ecNumber>
    </recommendedName>
</protein>
<evidence type="ECO:0000256" key="13">
    <source>
        <dbReference type="ARBA" id="ARBA00023125"/>
    </source>
</evidence>
<dbReference type="OrthoDB" id="9806424at2"/>
<dbReference type="NCBIfam" id="NF004397">
    <property type="entry name" value="PRK05755.1"/>
    <property type="match status" value="1"/>
</dbReference>
<dbReference type="KEGG" id="auh:AWM75_06260"/>
<dbReference type="Gene3D" id="1.20.1060.10">
    <property type="entry name" value="Taq DNA Polymerase, Chain T, domain 4"/>
    <property type="match status" value="1"/>
</dbReference>
<dbReference type="FunFam" id="3.40.50.1010:FF:000001">
    <property type="entry name" value="DNA polymerase I"/>
    <property type="match status" value="1"/>
</dbReference>
<dbReference type="SUPFAM" id="SSF88723">
    <property type="entry name" value="PIN domain-like"/>
    <property type="match status" value="1"/>
</dbReference>
<dbReference type="SMART" id="SM00482">
    <property type="entry name" value="POLAc"/>
    <property type="match status" value="1"/>
</dbReference>
<evidence type="ECO:0000256" key="12">
    <source>
        <dbReference type="ARBA" id="ARBA00022932"/>
    </source>
</evidence>
<keyword evidence="11" id="KW-0269">Exonuclease</keyword>
<dbReference type="RefSeq" id="WP_067979687.1">
    <property type="nucleotide sequence ID" value="NZ_CP014163.1"/>
</dbReference>
<dbReference type="SUPFAM" id="SSF56672">
    <property type="entry name" value="DNA/RNA polymerases"/>
    <property type="match status" value="1"/>
</dbReference>
<comment type="catalytic activity">
    <reaction evidence="15 17">
        <text>DNA(n) + a 2'-deoxyribonucleoside 5'-triphosphate = DNA(n+1) + diphosphate</text>
        <dbReference type="Rhea" id="RHEA:22508"/>
        <dbReference type="Rhea" id="RHEA-COMP:17339"/>
        <dbReference type="Rhea" id="RHEA-COMP:17340"/>
        <dbReference type="ChEBI" id="CHEBI:33019"/>
        <dbReference type="ChEBI" id="CHEBI:61560"/>
        <dbReference type="ChEBI" id="CHEBI:173112"/>
        <dbReference type="EC" id="2.7.7.7"/>
    </reaction>
</comment>
<evidence type="ECO:0000256" key="8">
    <source>
        <dbReference type="ARBA" id="ARBA00022722"/>
    </source>
</evidence>
<dbReference type="Gene3D" id="3.30.70.370">
    <property type="match status" value="1"/>
</dbReference>
<dbReference type="InterPro" id="IPR012337">
    <property type="entry name" value="RNaseH-like_sf"/>
</dbReference>
<dbReference type="PANTHER" id="PTHR10133:SF27">
    <property type="entry name" value="DNA POLYMERASE NU"/>
    <property type="match status" value="1"/>
</dbReference>
<dbReference type="InterPro" id="IPR002421">
    <property type="entry name" value="5-3_exonuclease"/>
</dbReference>
<dbReference type="InterPro" id="IPR008918">
    <property type="entry name" value="HhH2"/>
</dbReference>
<dbReference type="SMART" id="SM00474">
    <property type="entry name" value="35EXOc"/>
    <property type="match status" value="1"/>
</dbReference>
<dbReference type="Pfam" id="PF00476">
    <property type="entry name" value="DNA_pol_A"/>
    <property type="match status" value="1"/>
</dbReference>
<dbReference type="InterPro" id="IPR036279">
    <property type="entry name" value="5-3_exonuclease_C_sf"/>
</dbReference>
<accession>A0A120IAZ2</accession>
<dbReference type="Pfam" id="PF02739">
    <property type="entry name" value="5_3_exonuc_N"/>
    <property type="match status" value="1"/>
</dbReference>
<dbReference type="Proteomes" id="UP000062260">
    <property type="component" value="Chromosome"/>
</dbReference>
<dbReference type="InterPro" id="IPR001098">
    <property type="entry name" value="DNA-dir_DNA_pol_A_palm_dom"/>
</dbReference>
<dbReference type="Pfam" id="PF22619">
    <property type="entry name" value="DNA_polI_exo1"/>
    <property type="match status" value="1"/>
</dbReference>
<dbReference type="CDD" id="cd09898">
    <property type="entry name" value="H3TH_53EXO"/>
    <property type="match status" value="1"/>
</dbReference>
<evidence type="ECO:0000256" key="16">
    <source>
        <dbReference type="NCBIfam" id="TIGR00593"/>
    </source>
</evidence>
<reference evidence="18 19" key="1">
    <citation type="journal article" date="2016" name="Genome Announc.">
        <title>Complete Genome Sequences of Aerococcus christensenii CCUG 28831T, Aerococcus sanguinicola CCUG 43001T, Aerococcus urinae CCUG 36881T, Aerococcus urinaeequi CCUG 28094T, Aerococcus urinaehominis CCUG 42038 BT, and Aerococcus viridans CCUG 4311T.</title>
        <authorList>
            <person name="Carkaci D."/>
            <person name="Dargis R."/>
            <person name="Nielsen X.C."/>
            <person name="Skovgaard O."/>
            <person name="Fuursted K."/>
            <person name="Christensen J.J."/>
        </authorList>
    </citation>
    <scope>NUCLEOTIDE SEQUENCE [LARGE SCALE GENOMIC DNA]</scope>
    <source>
        <strain evidence="18 19">CCUG42038B</strain>
    </source>
</reference>
<dbReference type="Gene3D" id="3.40.50.1010">
    <property type="entry name" value="5'-nuclease"/>
    <property type="match status" value="1"/>
</dbReference>
<dbReference type="GO" id="GO:0006302">
    <property type="term" value="P:double-strand break repair"/>
    <property type="evidence" value="ECO:0007669"/>
    <property type="project" value="TreeGrafter"/>
</dbReference>
<proteinExistence type="inferred from homology"/>
<keyword evidence="8" id="KW-0540">Nuclease</keyword>
<evidence type="ECO:0000256" key="1">
    <source>
        <dbReference type="ARBA" id="ARBA00007705"/>
    </source>
</evidence>
<evidence type="ECO:0000313" key="18">
    <source>
        <dbReference type="EMBL" id="AMB99608.1"/>
    </source>
</evidence>
<dbReference type="Gene3D" id="1.10.150.20">
    <property type="entry name" value="5' to 3' exonuclease, C-terminal subdomain"/>
    <property type="match status" value="2"/>
</dbReference>
<evidence type="ECO:0000256" key="14">
    <source>
        <dbReference type="ARBA" id="ARBA00023204"/>
    </source>
</evidence>
<organism evidence="18 19">
    <name type="scientific">Aerococcus urinaehominis</name>
    <dbReference type="NCBI Taxonomy" id="128944"/>
    <lineage>
        <taxon>Bacteria</taxon>
        <taxon>Bacillati</taxon>
        <taxon>Bacillota</taxon>
        <taxon>Bacilli</taxon>
        <taxon>Lactobacillales</taxon>
        <taxon>Aerococcaceae</taxon>
        <taxon>Aerococcus</taxon>
    </lineage>
</organism>
<keyword evidence="19" id="KW-1185">Reference proteome</keyword>
<evidence type="ECO:0000256" key="6">
    <source>
        <dbReference type="ARBA" id="ARBA00022695"/>
    </source>
</evidence>
<keyword evidence="6 17" id="KW-0548">Nucleotidyltransferase</keyword>
<dbReference type="SMART" id="SM00279">
    <property type="entry name" value="HhH2"/>
    <property type="match status" value="1"/>
</dbReference>
<dbReference type="CDD" id="cd09859">
    <property type="entry name" value="PIN_53EXO"/>
    <property type="match status" value="1"/>
</dbReference>